<dbReference type="InterPro" id="IPR004380">
    <property type="entry name" value="Asp_race"/>
</dbReference>
<dbReference type="PANTHER" id="PTHR21198">
    <property type="entry name" value="GLUTAMATE RACEMASE"/>
    <property type="match status" value="1"/>
</dbReference>
<sequence length="229" mass="25063">MKTIGLIGGTSWTSTIEYYRILNEEVARRLGGLHCARMVIYNVEFADLEGAMHSGRWDDAAAILSGAATKLQAAGAEAIVMCSNLIHRMAPTVQSAVPVPLLHLGDALAAEVKTRGYQKVALLGAWHTMKEDFYRGRIADKSGAEVLIPSDDECRFIDTAIFTRMCRDVYTDEDRAAFLAIIEKLKRHGAEGVLLACTELPVLLTDAPLPLLSSIDLHCRYAIDWAMAA</sequence>
<dbReference type="NCBIfam" id="TIGR00035">
    <property type="entry name" value="asp_race"/>
    <property type="match status" value="1"/>
</dbReference>
<organism evidence="3 4">
    <name type="scientific">Rhizomicrobium electricum</name>
    <dbReference type="NCBI Taxonomy" id="480070"/>
    <lineage>
        <taxon>Bacteria</taxon>
        <taxon>Pseudomonadati</taxon>
        <taxon>Pseudomonadota</taxon>
        <taxon>Alphaproteobacteria</taxon>
        <taxon>Micropepsales</taxon>
        <taxon>Micropepsaceae</taxon>
        <taxon>Rhizomicrobium</taxon>
    </lineage>
</organism>
<evidence type="ECO:0000256" key="2">
    <source>
        <dbReference type="ARBA" id="ARBA00023235"/>
    </source>
</evidence>
<dbReference type="Proteomes" id="UP001499951">
    <property type="component" value="Unassembled WGS sequence"/>
</dbReference>
<evidence type="ECO:0000313" key="4">
    <source>
        <dbReference type="Proteomes" id="UP001499951"/>
    </source>
</evidence>
<dbReference type="Gene3D" id="3.40.50.1860">
    <property type="match status" value="2"/>
</dbReference>
<accession>A0ABP3PPQ8</accession>
<protein>
    <submittedName>
        <fullName evidence="3">Aspartate/glutamate racemase</fullName>
    </submittedName>
</protein>
<keyword evidence="4" id="KW-1185">Reference proteome</keyword>
<proteinExistence type="inferred from homology"/>
<dbReference type="RefSeq" id="WP_166934352.1">
    <property type="nucleotide sequence ID" value="NZ_BAAADD010000005.1"/>
</dbReference>
<dbReference type="Pfam" id="PF01177">
    <property type="entry name" value="Asp_Glu_race"/>
    <property type="match status" value="1"/>
</dbReference>
<dbReference type="SUPFAM" id="SSF53681">
    <property type="entry name" value="Aspartate/glutamate racemase"/>
    <property type="match status" value="2"/>
</dbReference>
<evidence type="ECO:0000313" key="3">
    <source>
        <dbReference type="EMBL" id="GAA0572328.1"/>
    </source>
</evidence>
<comment type="similarity">
    <text evidence="1">Belongs to the aspartate/glutamate racemases family.</text>
</comment>
<keyword evidence="2" id="KW-0413">Isomerase</keyword>
<dbReference type="InterPro" id="IPR015942">
    <property type="entry name" value="Asp/Glu/hydantoin_racemase"/>
</dbReference>
<dbReference type="InterPro" id="IPR001920">
    <property type="entry name" value="Asp/Glu_race"/>
</dbReference>
<dbReference type="PANTHER" id="PTHR21198:SF7">
    <property type="entry name" value="ASPARTATE-GLUTAMATE RACEMASE FAMILY"/>
    <property type="match status" value="1"/>
</dbReference>
<reference evidence="4" key="1">
    <citation type="journal article" date="2019" name="Int. J. Syst. Evol. Microbiol.">
        <title>The Global Catalogue of Microorganisms (GCM) 10K type strain sequencing project: providing services to taxonomists for standard genome sequencing and annotation.</title>
        <authorList>
            <consortium name="The Broad Institute Genomics Platform"/>
            <consortium name="The Broad Institute Genome Sequencing Center for Infectious Disease"/>
            <person name="Wu L."/>
            <person name="Ma J."/>
        </authorList>
    </citation>
    <scope>NUCLEOTIDE SEQUENCE [LARGE SCALE GENOMIC DNA]</scope>
    <source>
        <strain evidence="4">JCM 15089</strain>
    </source>
</reference>
<gene>
    <name evidence="3" type="ORF">GCM10008942_21300</name>
</gene>
<dbReference type="EMBL" id="BAAADD010000005">
    <property type="protein sequence ID" value="GAA0572328.1"/>
    <property type="molecule type" value="Genomic_DNA"/>
</dbReference>
<name>A0ABP3PPQ8_9PROT</name>
<comment type="caution">
    <text evidence="3">The sequence shown here is derived from an EMBL/GenBank/DDBJ whole genome shotgun (WGS) entry which is preliminary data.</text>
</comment>
<evidence type="ECO:0000256" key="1">
    <source>
        <dbReference type="ARBA" id="ARBA00007847"/>
    </source>
</evidence>